<accession>A0A0C7KHS9</accession>
<evidence type="ECO:0000313" key="2">
    <source>
        <dbReference type="EMBL" id="NGN70590.1"/>
    </source>
</evidence>
<comment type="caution">
    <text evidence="3">The sequence shown here is derived from an EMBL/GenBank/DDBJ whole genome shotgun (WGS) entry which is preliminary data.</text>
</comment>
<dbReference type="EMBL" id="JAAKYD010000001">
    <property type="protein sequence ID" value="NGN70590.1"/>
    <property type="molecule type" value="Genomic_DNA"/>
</dbReference>
<evidence type="ECO:0000313" key="6">
    <source>
        <dbReference type="Proteomes" id="UP000259975"/>
    </source>
</evidence>
<dbReference type="RefSeq" id="WP_020323948.1">
    <property type="nucleotide sequence ID" value="NZ_AP022139.1"/>
</dbReference>
<reference evidence="5 6" key="1">
    <citation type="submission" date="2018-08" db="EMBL/GenBank/DDBJ databases">
        <authorList>
            <consortium name="Pathogen Informatics"/>
        </authorList>
    </citation>
    <scope>NUCLEOTIDE SEQUENCE [LARGE SCALE GENOMIC DNA]</scope>
    <source>
        <strain evidence="3 6">EuSCAPE_AT029</strain>
        <strain evidence="4 5">EuSCAPE_HU047</strain>
    </source>
</reference>
<dbReference type="EMBL" id="UKGE01000004">
    <property type="protein sequence ID" value="SXN30261.1"/>
    <property type="molecule type" value="Genomic_DNA"/>
</dbReference>
<dbReference type="AlphaFoldDB" id="A0A0C7KHS9"/>
<dbReference type="Proteomes" id="UP000479475">
    <property type="component" value="Unassembled WGS sequence"/>
</dbReference>
<sequence length="216" mass="24592">MSNNQLAPCWEFQPYLAEADVQHLLSEIASVLDQLYYHQHVLDSNWSKGVRAYDWVRNHLIQNESSIPGLEMLSKGLNYVLALNKVPLQFSKDCIDNPKKRHRLLRNKVEHEQLSLFGDVEAEHDITWRILAEPFITEEEGDELEQSLPRWEVALVGFNSYGAQISMVTHQSNVTVPLIPVDSTSLPGEAEIDDALLRRRKKENDQDVSSNGTSGD</sequence>
<feature type="compositionally biased region" description="Polar residues" evidence="1">
    <location>
        <begin position="207"/>
        <end position="216"/>
    </location>
</feature>
<feature type="region of interest" description="Disordered" evidence="1">
    <location>
        <begin position="197"/>
        <end position="216"/>
    </location>
</feature>
<evidence type="ECO:0000313" key="4">
    <source>
        <dbReference type="EMBL" id="SYR29392.1"/>
    </source>
</evidence>
<evidence type="ECO:0000256" key="1">
    <source>
        <dbReference type="SAM" id="MobiDB-lite"/>
    </source>
</evidence>
<dbReference type="Proteomes" id="UP000258253">
    <property type="component" value="Unassembled WGS sequence"/>
</dbReference>
<name>A0A0C7KHS9_KLEPN</name>
<proteinExistence type="predicted"/>
<dbReference type="KEGG" id="kpx:PMK1_02596"/>
<evidence type="ECO:0000313" key="5">
    <source>
        <dbReference type="Proteomes" id="UP000258253"/>
    </source>
</evidence>
<gene>
    <name evidence="2" type="ORF">G4V31_00385</name>
    <name evidence="3" type="ORF">SAMEA3499901_01260</name>
    <name evidence="4" type="ORF">SAMEA3538828_00453</name>
</gene>
<dbReference type="EMBL" id="ULCI01000002">
    <property type="protein sequence ID" value="SYR29392.1"/>
    <property type="molecule type" value="Genomic_DNA"/>
</dbReference>
<evidence type="ECO:0000313" key="3">
    <source>
        <dbReference type="EMBL" id="SXN30261.1"/>
    </source>
</evidence>
<organism evidence="3 6">
    <name type="scientific">Klebsiella pneumoniae</name>
    <dbReference type="NCBI Taxonomy" id="573"/>
    <lineage>
        <taxon>Bacteria</taxon>
        <taxon>Pseudomonadati</taxon>
        <taxon>Pseudomonadota</taxon>
        <taxon>Gammaproteobacteria</taxon>
        <taxon>Enterobacterales</taxon>
        <taxon>Enterobacteriaceae</taxon>
        <taxon>Klebsiella/Raoultella group</taxon>
        <taxon>Klebsiella</taxon>
        <taxon>Klebsiella pneumoniae complex</taxon>
    </lineage>
</organism>
<dbReference type="Proteomes" id="UP000259975">
    <property type="component" value="Unassembled WGS sequence"/>
</dbReference>
<protein>
    <submittedName>
        <fullName evidence="3">Uncharacterized protein</fullName>
    </submittedName>
</protein>
<evidence type="ECO:0000313" key="7">
    <source>
        <dbReference type="Proteomes" id="UP000479475"/>
    </source>
</evidence>
<reference evidence="2 7" key="2">
    <citation type="submission" date="2020-02" db="EMBL/GenBank/DDBJ databases">
        <title>Klebsiella pneumoniae genome sequencing and assembly.</title>
        <authorList>
            <person name="Starkova P.S."/>
            <person name="Sulyan O.S."/>
            <person name="Likholetova D.V."/>
            <person name="Ageevets V.A."/>
            <person name="Lazareva I.V."/>
            <person name="Sopova J.V."/>
            <person name="Sidorenko S.V."/>
        </authorList>
    </citation>
    <scope>NUCLEOTIDE SEQUENCE [LARGE SCALE GENOMIC DNA]</scope>
    <source>
        <strain evidence="2 7">2429</strain>
    </source>
</reference>